<accession>A0A1H9K9F7</accession>
<dbReference type="Proteomes" id="UP000199028">
    <property type="component" value="Unassembled WGS sequence"/>
</dbReference>
<sequence>MTIGYSYFAHVTPSHPALDDPSVVCRQWTDEQGDLHEEQYTAALRWQRGYTVSNVRNGKLAGEIHPITEEAALRFEEIQAARVRDNDPGAGQYGYSLVVTSLNPVDSPRAILRSWHSSQGSVGEQAWTPTHGWVTSNYSYELANDHLDGDAVGITEEQVEHYQELAYRNYLDATRFIDYHYFAIITEGHPLNDPQAVVRQWKENGAFKEEQYAVDLKWEPSDLLRQQEVQAVPIDAYAVDVFKFAQLKRSQND</sequence>
<protein>
    <submittedName>
        <fullName evidence="1">Uncharacterized protein</fullName>
    </submittedName>
</protein>
<reference evidence="2" key="1">
    <citation type="submission" date="2016-10" db="EMBL/GenBank/DDBJ databases">
        <authorList>
            <person name="Varghese N."/>
            <person name="Submissions S."/>
        </authorList>
    </citation>
    <scope>NUCLEOTIDE SEQUENCE [LARGE SCALE GENOMIC DNA]</scope>
    <source>
        <strain evidence="2">CGMCC 4.578</strain>
    </source>
</reference>
<dbReference type="AlphaFoldDB" id="A0A1H9K9F7"/>
<dbReference type="RefSeq" id="WP_090065049.1">
    <property type="nucleotide sequence ID" value="NZ_FOFT01000003.1"/>
</dbReference>
<dbReference type="EMBL" id="FOFT01000003">
    <property type="protein sequence ID" value="SEQ95587.1"/>
    <property type="molecule type" value="Genomic_DNA"/>
</dbReference>
<evidence type="ECO:0000313" key="1">
    <source>
        <dbReference type="EMBL" id="SEQ95587.1"/>
    </source>
</evidence>
<organism evidence="1 2">
    <name type="scientific">Lentzea flaviverrucosa</name>
    <dbReference type="NCBI Taxonomy" id="200379"/>
    <lineage>
        <taxon>Bacteria</taxon>
        <taxon>Bacillati</taxon>
        <taxon>Actinomycetota</taxon>
        <taxon>Actinomycetes</taxon>
        <taxon>Pseudonocardiales</taxon>
        <taxon>Pseudonocardiaceae</taxon>
        <taxon>Lentzea</taxon>
    </lineage>
</organism>
<name>A0A1H9K9F7_9PSEU</name>
<evidence type="ECO:0000313" key="2">
    <source>
        <dbReference type="Proteomes" id="UP000199028"/>
    </source>
</evidence>
<proteinExistence type="predicted"/>
<gene>
    <name evidence="1" type="ORF">SAMN05216195_103516</name>
</gene>
<keyword evidence="2" id="KW-1185">Reference proteome</keyword>
<dbReference type="OrthoDB" id="3635282at2"/>